<keyword evidence="4" id="KW-1185">Reference proteome</keyword>
<gene>
    <name evidence="3" type="ORF">ACFYNZ_02885</name>
</gene>
<evidence type="ECO:0000256" key="1">
    <source>
        <dbReference type="SAM" id="MobiDB-lite"/>
    </source>
</evidence>
<reference evidence="3 4" key="1">
    <citation type="submission" date="2024-10" db="EMBL/GenBank/DDBJ databases">
        <title>The Natural Products Discovery Center: Release of the First 8490 Sequenced Strains for Exploring Actinobacteria Biosynthetic Diversity.</title>
        <authorList>
            <person name="Kalkreuter E."/>
            <person name="Kautsar S.A."/>
            <person name="Yang D."/>
            <person name="Bader C.D."/>
            <person name="Teijaro C.N."/>
            <person name="Fluegel L."/>
            <person name="Davis C.M."/>
            <person name="Simpson J.R."/>
            <person name="Lauterbach L."/>
            <person name="Steele A.D."/>
            <person name="Gui C."/>
            <person name="Meng S."/>
            <person name="Li G."/>
            <person name="Viehrig K."/>
            <person name="Ye F."/>
            <person name="Su P."/>
            <person name="Kiefer A.F."/>
            <person name="Nichols A."/>
            <person name="Cepeda A.J."/>
            <person name="Yan W."/>
            <person name="Fan B."/>
            <person name="Jiang Y."/>
            <person name="Adhikari A."/>
            <person name="Zheng C.-J."/>
            <person name="Schuster L."/>
            <person name="Cowan T.M."/>
            <person name="Smanski M.J."/>
            <person name="Chevrette M.G."/>
            <person name="De Carvalho L.P.S."/>
            <person name="Shen B."/>
        </authorList>
    </citation>
    <scope>NUCLEOTIDE SEQUENCE [LARGE SCALE GENOMIC DNA]</scope>
    <source>
        <strain evidence="3 4">NPDC007147</strain>
    </source>
</reference>
<keyword evidence="2" id="KW-0812">Transmembrane</keyword>
<dbReference type="EMBL" id="JBIAFJ010000001">
    <property type="protein sequence ID" value="MFE9168467.1"/>
    <property type="molecule type" value="Genomic_DNA"/>
</dbReference>
<dbReference type="RefSeq" id="WP_073952509.1">
    <property type="nucleotide sequence ID" value="NZ_JBIAFJ010000001.1"/>
</dbReference>
<dbReference type="InterPro" id="IPR046550">
    <property type="entry name" value="DUF6704"/>
</dbReference>
<evidence type="ECO:0000256" key="2">
    <source>
        <dbReference type="SAM" id="Phobius"/>
    </source>
</evidence>
<feature type="transmembrane region" description="Helical" evidence="2">
    <location>
        <begin position="37"/>
        <end position="56"/>
    </location>
</feature>
<dbReference type="Pfam" id="PF20447">
    <property type="entry name" value="DUF6704"/>
    <property type="match status" value="1"/>
</dbReference>
<keyword evidence="2" id="KW-0472">Membrane</keyword>
<sequence length="86" mass="9005">MAGSSHHGHTPAAWTGVIIAFIGFCVAGAFMVMAQPVGFWVGIAITLLGAVVGGIMRTMGLGQKHEHPVHQVGSKQEDREPARAES</sequence>
<dbReference type="NCBIfam" id="NF041681">
    <property type="entry name" value="HGxxPAAW"/>
    <property type="match status" value="1"/>
</dbReference>
<organism evidence="3 4">
    <name type="scientific">Streptomyces kebangsaanensis</name>
    <dbReference type="NCBI Taxonomy" id="864058"/>
    <lineage>
        <taxon>Bacteria</taxon>
        <taxon>Bacillati</taxon>
        <taxon>Actinomycetota</taxon>
        <taxon>Actinomycetes</taxon>
        <taxon>Kitasatosporales</taxon>
        <taxon>Streptomycetaceae</taxon>
        <taxon>Streptomyces</taxon>
    </lineage>
</organism>
<name>A0ABW6KMH7_9ACTN</name>
<proteinExistence type="predicted"/>
<keyword evidence="2" id="KW-1133">Transmembrane helix</keyword>
<protein>
    <submittedName>
        <fullName evidence="3">HGxxPAAW family protein</fullName>
    </submittedName>
</protein>
<feature type="region of interest" description="Disordered" evidence="1">
    <location>
        <begin position="63"/>
        <end position="86"/>
    </location>
</feature>
<feature type="transmembrane region" description="Helical" evidence="2">
    <location>
        <begin position="12"/>
        <end position="31"/>
    </location>
</feature>
<comment type="caution">
    <text evidence="3">The sequence shown here is derived from an EMBL/GenBank/DDBJ whole genome shotgun (WGS) entry which is preliminary data.</text>
</comment>
<evidence type="ECO:0000313" key="3">
    <source>
        <dbReference type="EMBL" id="MFE9168467.1"/>
    </source>
</evidence>
<evidence type="ECO:0000313" key="4">
    <source>
        <dbReference type="Proteomes" id="UP001601197"/>
    </source>
</evidence>
<dbReference type="Proteomes" id="UP001601197">
    <property type="component" value="Unassembled WGS sequence"/>
</dbReference>
<accession>A0ABW6KMH7</accession>